<evidence type="ECO:0000313" key="2">
    <source>
        <dbReference type="EMBL" id="TWH98097.1"/>
    </source>
</evidence>
<evidence type="ECO:0000256" key="1">
    <source>
        <dbReference type="SAM" id="SignalP"/>
    </source>
</evidence>
<dbReference type="OrthoDB" id="768080at2"/>
<feature type="chain" id="PRO_5022731141" description="Outer membrane protein with beta-barrel domain" evidence="1">
    <location>
        <begin position="19"/>
        <end position="197"/>
    </location>
</feature>
<sequence length="197" mass="21869">MKKISYLLGLFLSVSAFAQTNNNTATDTIVSPILAKKNEVKVDVLNGIANGKLGISYERFINKDFSVGITGMMFNKNSKTDDFLTDDTRTLIDYQVIPYVRYAMSKSATNLYYLEGFVNFNGGEFKELTTLNNGVADYVVVTRNDYSDIALGGSVGYKLYFKESFVVDLNVGIGKNLFNEDSPSTVARLGINLGYRF</sequence>
<protein>
    <recommendedName>
        <fullName evidence="4">Outer membrane protein with beta-barrel domain</fullName>
    </recommendedName>
</protein>
<feature type="signal peptide" evidence="1">
    <location>
        <begin position="1"/>
        <end position="18"/>
    </location>
</feature>
<dbReference type="RefSeq" id="WP_133607020.1">
    <property type="nucleotide sequence ID" value="NZ_SNZC01000001.1"/>
</dbReference>
<dbReference type="AlphaFoldDB" id="A0A562KRY7"/>
<keyword evidence="3" id="KW-1185">Reference proteome</keyword>
<evidence type="ECO:0008006" key="4">
    <source>
        <dbReference type="Google" id="ProtNLM"/>
    </source>
</evidence>
<gene>
    <name evidence="2" type="ORF">IP97_00037</name>
</gene>
<organism evidence="2 3">
    <name type="scientific">Flavobacterium cheniae</name>
    <dbReference type="NCBI Taxonomy" id="295428"/>
    <lineage>
        <taxon>Bacteria</taxon>
        <taxon>Pseudomonadati</taxon>
        <taxon>Bacteroidota</taxon>
        <taxon>Flavobacteriia</taxon>
        <taxon>Flavobacteriales</taxon>
        <taxon>Flavobacteriaceae</taxon>
        <taxon>Flavobacterium</taxon>
    </lineage>
</organism>
<proteinExistence type="predicted"/>
<dbReference type="Proteomes" id="UP000315312">
    <property type="component" value="Unassembled WGS sequence"/>
</dbReference>
<keyword evidence="1" id="KW-0732">Signal</keyword>
<dbReference type="EMBL" id="VLKM01000001">
    <property type="protein sequence ID" value="TWH98097.1"/>
    <property type="molecule type" value="Genomic_DNA"/>
</dbReference>
<reference evidence="2 3" key="1">
    <citation type="journal article" date="2015" name="Stand. Genomic Sci.">
        <title>Genomic Encyclopedia of Bacterial and Archaeal Type Strains, Phase III: the genomes of soil and plant-associated and newly described type strains.</title>
        <authorList>
            <person name="Whitman W.B."/>
            <person name="Woyke T."/>
            <person name="Klenk H.P."/>
            <person name="Zhou Y."/>
            <person name="Lilburn T.G."/>
            <person name="Beck B.J."/>
            <person name="De Vos P."/>
            <person name="Vandamme P."/>
            <person name="Eisen J.A."/>
            <person name="Garrity G."/>
            <person name="Hugenholtz P."/>
            <person name="Kyrpides N.C."/>
        </authorList>
    </citation>
    <scope>NUCLEOTIDE SEQUENCE [LARGE SCALE GENOMIC DNA]</scope>
    <source>
        <strain evidence="2 3">CGMCC 1.6844</strain>
    </source>
</reference>
<accession>A0A562KRY7</accession>
<evidence type="ECO:0000313" key="3">
    <source>
        <dbReference type="Proteomes" id="UP000315312"/>
    </source>
</evidence>
<name>A0A562KRY7_9FLAO</name>
<comment type="caution">
    <text evidence="2">The sequence shown here is derived from an EMBL/GenBank/DDBJ whole genome shotgun (WGS) entry which is preliminary data.</text>
</comment>